<keyword evidence="5" id="KW-0732">Signal</keyword>
<dbReference type="InterPro" id="IPR045860">
    <property type="entry name" value="Snake_toxin-like_sf"/>
</dbReference>
<evidence type="ECO:0000256" key="2">
    <source>
        <dbReference type="ARBA" id="ARBA00004613"/>
    </source>
</evidence>
<protein>
    <submittedName>
        <fullName evidence="9">Urokinase plasminogen activator surface receptor</fullName>
    </submittedName>
</protein>
<evidence type="ECO:0000256" key="5">
    <source>
        <dbReference type="ARBA" id="ARBA00022729"/>
    </source>
</evidence>
<comment type="caution">
    <text evidence="9">The sequence shown here is derived from an EMBL/GenBank/DDBJ whole genome shotgun (WGS) entry which is preliminary data.</text>
</comment>
<dbReference type="Gene3D" id="2.10.60.10">
    <property type="entry name" value="CD59"/>
    <property type="match status" value="4"/>
</dbReference>
<keyword evidence="7" id="KW-0325">Glycoprotein</keyword>
<proteinExistence type="predicted"/>
<feature type="domain" description="UPAR/Ly6" evidence="8">
    <location>
        <begin position="306"/>
        <end position="380"/>
    </location>
</feature>
<evidence type="ECO:0000256" key="4">
    <source>
        <dbReference type="ARBA" id="ARBA00022525"/>
    </source>
</evidence>
<feature type="domain" description="UPAR/Ly6" evidence="8">
    <location>
        <begin position="6"/>
        <end position="83"/>
    </location>
</feature>
<comment type="subcellular location">
    <subcellularLocation>
        <location evidence="1">Cell membrane</location>
    </subcellularLocation>
    <subcellularLocation>
        <location evidence="2">Secreted</location>
    </subcellularLocation>
</comment>
<dbReference type="SMART" id="SM00134">
    <property type="entry name" value="LU"/>
    <property type="match status" value="3"/>
</dbReference>
<dbReference type="InterPro" id="IPR035076">
    <property type="entry name" value="Toxin/TOLIP"/>
</dbReference>
<accession>A0ABQ8LLN5</accession>
<gene>
    <name evidence="9" type="ORF">H4Q32_019702</name>
</gene>
<keyword evidence="9" id="KW-0675">Receptor</keyword>
<evidence type="ECO:0000256" key="1">
    <source>
        <dbReference type="ARBA" id="ARBA00004236"/>
    </source>
</evidence>
<organism evidence="9 10">
    <name type="scientific">Labeo rohita</name>
    <name type="common">Indian major carp</name>
    <name type="synonym">Cyprinus rohita</name>
    <dbReference type="NCBI Taxonomy" id="84645"/>
    <lineage>
        <taxon>Eukaryota</taxon>
        <taxon>Metazoa</taxon>
        <taxon>Chordata</taxon>
        <taxon>Craniata</taxon>
        <taxon>Vertebrata</taxon>
        <taxon>Euteleostomi</taxon>
        <taxon>Actinopterygii</taxon>
        <taxon>Neopterygii</taxon>
        <taxon>Teleostei</taxon>
        <taxon>Ostariophysi</taxon>
        <taxon>Cypriniformes</taxon>
        <taxon>Cyprinidae</taxon>
        <taxon>Labeoninae</taxon>
        <taxon>Labeonini</taxon>
        <taxon>Labeo</taxon>
    </lineage>
</organism>
<dbReference type="InterPro" id="IPR016054">
    <property type="entry name" value="LY6_UPA_recep-like"/>
</dbReference>
<dbReference type="Proteomes" id="UP000830375">
    <property type="component" value="Unassembled WGS sequence"/>
</dbReference>
<evidence type="ECO:0000256" key="7">
    <source>
        <dbReference type="ARBA" id="ARBA00023180"/>
    </source>
</evidence>
<evidence type="ECO:0000313" key="9">
    <source>
        <dbReference type="EMBL" id="KAI2651575.1"/>
    </source>
</evidence>
<keyword evidence="3" id="KW-1003">Cell membrane</keyword>
<evidence type="ECO:0000256" key="6">
    <source>
        <dbReference type="ARBA" id="ARBA00023136"/>
    </source>
</evidence>
<name>A0ABQ8LLN5_LABRO</name>
<evidence type="ECO:0000259" key="8">
    <source>
        <dbReference type="SMART" id="SM00134"/>
    </source>
</evidence>
<dbReference type="InterPro" id="IPR050918">
    <property type="entry name" value="CNF-like_PLA2_Inhibitor"/>
</dbReference>
<reference evidence="9 10" key="1">
    <citation type="submission" date="2022-01" db="EMBL/GenBank/DDBJ databases">
        <title>A high-quality chromosome-level genome assembly of rohu carp, Labeo rohita.</title>
        <authorList>
            <person name="Arick M.A. II"/>
            <person name="Hsu C.-Y."/>
            <person name="Magbanua Z."/>
            <person name="Pechanova O."/>
            <person name="Grover C."/>
            <person name="Miller E."/>
            <person name="Thrash A."/>
            <person name="Ezzel L."/>
            <person name="Alam S."/>
            <person name="Benzie J."/>
            <person name="Hamilton M."/>
            <person name="Karsi A."/>
            <person name="Lawrence M.L."/>
            <person name="Peterson D.G."/>
        </authorList>
    </citation>
    <scope>NUCLEOTIDE SEQUENCE [LARGE SCALE GENOMIC DNA]</scope>
    <source>
        <strain evidence="10">BAU-BD-2019</strain>
        <tissue evidence="9">Blood</tissue>
    </source>
</reference>
<evidence type="ECO:0000256" key="3">
    <source>
        <dbReference type="ARBA" id="ARBA00022475"/>
    </source>
</evidence>
<keyword evidence="10" id="KW-1185">Reference proteome</keyword>
<feature type="domain" description="UPAR/Ly6" evidence="8">
    <location>
        <begin position="216"/>
        <end position="304"/>
    </location>
</feature>
<keyword evidence="6" id="KW-0472">Membrane</keyword>
<dbReference type="PANTHER" id="PTHR20914">
    <property type="entry name" value="LY6/PLAUR DOMAIN-CONTAINING PROTEIN 8"/>
    <property type="match status" value="1"/>
</dbReference>
<evidence type="ECO:0000313" key="10">
    <source>
        <dbReference type="Proteomes" id="UP000830375"/>
    </source>
</evidence>
<dbReference type="Pfam" id="PF00021">
    <property type="entry name" value="UPAR_LY6"/>
    <property type="match status" value="3"/>
</dbReference>
<keyword evidence="4" id="KW-0964">Secreted</keyword>
<sequence length="395" mass="41012">MNMTGSCANQKLKTCPSGSSKCMSLTTVAQVGDITAKVKTKLCAADCASGSMNIGMGRTSFACCNTDQCNVQDAPDPSNVPNGKKCYSCDEKSCSNMMSCTGSEDRCFTATGGFGSLTAVKGCVSKSICDAQASGPHAVRGTCVTVLRVSLRASCSSAVLCSPSSCCTEYSSSSHSTMRHTELNIELVLSLYCAPLMDLQISVFLLFILFAAGHSFSCYECSSLTGSCASQMVKTCPSGFSQCMSSTTVLQDGGISGKAKSKDCADDCISGSMNIGTGKTSFACCNTDQCNILDAPDPSNVPNGKTCYSCDEKSCSNILSCSGSEDRCLKATGTLSGQSTVVKGCVSSSFCDAQRSVRGIESASCCEGNLCNGAPSVTQSFLFLCCSLLFFILLQ</sequence>
<dbReference type="Pfam" id="PF00087">
    <property type="entry name" value="Toxin_TOLIP"/>
    <property type="match status" value="1"/>
</dbReference>
<dbReference type="PANTHER" id="PTHR20914:SF24">
    <property type="entry name" value="LYMPHOCYTE ANTIGEN 6 FAMILY MEMBER M2-RELATED"/>
    <property type="match status" value="1"/>
</dbReference>
<dbReference type="SUPFAM" id="SSF57302">
    <property type="entry name" value="Snake toxin-like"/>
    <property type="match status" value="3"/>
</dbReference>
<dbReference type="EMBL" id="JACTAM010000021">
    <property type="protein sequence ID" value="KAI2651575.1"/>
    <property type="molecule type" value="Genomic_DNA"/>
</dbReference>